<comment type="function">
    <text evidence="6">Catalyzes the transfer of a formyl group from 10-formyltetrahydrofolate to 5-phospho-ribosyl-glycinamide (GAR), producing 5-phospho-ribosyl-N-formylglycinamide (FGAR) and tetrahydrofolate.</text>
</comment>
<dbReference type="InterPro" id="IPR004607">
    <property type="entry name" value="GART"/>
</dbReference>
<dbReference type="Pfam" id="PF00551">
    <property type="entry name" value="Formyl_trans_N"/>
    <property type="match status" value="1"/>
</dbReference>
<dbReference type="InterPro" id="IPR002376">
    <property type="entry name" value="Formyl_transf_N"/>
</dbReference>
<organism evidence="8 9">
    <name type="scientific">Lysinibacillus pinottii</name>
    <dbReference type="NCBI Taxonomy" id="2973932"/>
    <lineage>
        <taxon>Bacteria</taxon>
        <taxon>Bacillati</taxon>
        <taxon>Bacillota</taxon>
        <taxon>Bacilli</taxon>
        <taxon>Bacillales</taxon>
        <taxon>Bacillaceae</taxon>
        <taxon>Lysinibacillus</taxon>
    </lineage>
</organism>
<feature type="site" description="Raises pKa of active site His" evidence="6">
    <location>
        <position position="148"/>
    </location>
</feature>
<keyword evidence="2 6" id="KW-0808">Transferase</keyword>
<comment type="catalytic activity">
    <reaction evidence="5 6">
        <text>N(1)-(5-phospho-beta-D-ribosyl)glycinamide + (6R)-10-formyltetrahydrofolate = N(2)-formyl-N(1)-(5-phospho-beta-D-ribosyl)glycinamide + (6S)-5,6,7,8-tetrahydrofolate + H(+)</text>
        <dbReference type="Rhea" id="RHEA:15053"/>
        <dbReference type="ChEBI" id="CHEBI:15378"/>
        <dbReference type="ChEBI" id="CHEBI:57453"/>
        <dbReference type="ChEBI" id="CHEBI:143788"/>
        <dbReference type="ChEBI" id="CHEBI:147286"/>
        <dbReference type="ChEBI" id="CHEBI:195366"/>
        <dbReference type="EC" id="2.1.2.2"/>
    </reaction>
</comment>
<dbReference type="EC" id="2.1.2.2" evidence="6"/>
<feature type="binding site" evidence="6">
    <location>
        <begin position="93"/>
        <end position="96"/>
    </location>
    <ligand>
        <name>(6R)-10-formyltetrahydrofolate</name>
        <dbReference type="ChEBI" id="CHEBI:195366"/>
    </ligand>
</feature>
<accession>A0ABT2DRW3</accession>
<dbReference type="CDD" id="cd08645">
    <property type="entry name" value="FMT_core_GART"/>
    <property type="match status" value="1"/>
</dbReference>
<dbReference type="HAMAP" id="MF_01930">
    <property type="entry name" value="PurN"/>
    <property type="match status" value="1"/>
</dbReference>
<evidence type="ECO:0000313" key="9">
    <source>
        <dbReference type="Proteomes" id="UP001525021"/>
    </source>
</evidence>
<dbReference type="GO" id="GO:0004644">
    <property type="term" value="F:phosphoribosylglycinamide formyltransferase activity"/>
    <property type="evidence" value="ECO:0007669"/>
    <property type="project" value="UniProtKB-EC"/>
</dbReference>
<dbReference type="SUPFAM" id="SSF53328">
    <property type="entry name" value="Formyltransferase"/>
    <property type="match status" value="1"/>
</dbReference>
<dbReference type="PANTHER" id="PTHR43369:SF2">
    <property type="entry name" value="PHOSPHORIBOSYLGLYCINAMIDE FORMYLTRANSFERASE"/>
    <property type="match status" value="1"/>
</dbReference>
<sequence length="189" mass="20405">MTAPTKIAVFASGSGSNFQAIQEAIERKELHAKIELVVTDKPGAYVVTRAEHLGIPVLALNPKDFASKAAYEKVIVDALHECDVKWIVLAGYMRLISDVLLAAFPQRIVNIHPSLLPAFPGKDAIGQALNHGVKITGVTVHFVDEGMDTGPIIAQAAVSVIEGNREATEAAIHKQEHLLYTKALQQLLQ</sequence>
<dbReference type="Gene3D" id="3.40.50.170">
    <property type="entry name" value="Formyl transferase, N-terminal domain"/>
    <property type="match status" value="1"/>
</dbReference>
<evidence type="ECO:0000256" key="3">
    <source>
        <dbReference type="ARBA" id="ARBA00022755"/>
    </source>
</evidence>
<dbReference type="PANTHER" id="PTHR43369">
    <property type="entry name" value="PHOSPHORIBOSYLGLYCINAMIDE FORMYLTRANSFERASE"/>
    <property type="match status" value="1"/>
</dbReference>
<evidence type="ECO:0000313" key="8">
    <source>
        <dbReference type="EMBL" id="MCS1397582.1"/>
    </source>
</evidence>
<gene>
    <name evidence="6 8" type="primary">purN</name>
    <name evidence="8" type="ORF">NXZ79_16245</name>
</gene>
<feature type="binding site" evidence="6">
    <location>
        <position position="110"/>
    </location>
    <ligand>
        <name>(6R)-10-formyltetrahydrofolate</name>
        <dbReference type="ChEBI" id="CHEBI:195366"/>
    </ligand>
</feature>
<comment type="similarity">
    <text evidence="4 6">Belongs to the GART family.</text>
</comment>
<dbReference type="EMBL" id="JANTOO010000015">
    <property type="protein sequence ID" value="MCS1397582.1"/>
    <property type="molecule type" value="Genomic_DNA"/>
</dbReference>
<feature type="domain" description="Formyl transferase N-terminal" evidence="7">
    <location>
        <begin position="6"/>
        <end position="184"/>
    </location>
</feature>
<evidence type="ECO:0000256" key="4">
    <source>
        <dbReference type="ARBA" id="ARBA00038440"/>
    </source>
</evidence>
<comment type="pathway">
    <text evidence="1 6">Purine metabolism; IMP biosynthesis via de novo pathway; N(2)-formyl-N(1)-(5-phospho-D-ribosyl)glycinamide from N(1)-(5-phospho-D-ribosyl)glycinamide (10-formyl THF route): step 1/1.</text>
</comment>
<evidence type="ECO:0000256" key="1">
    <source>
        <dbReference type="ARBA" id="ARBA00005054"/>
    </source>
</evidence>
<protein>
    <recommendedName>
        <fullName evidence="6">Phosphoribosylglycinamide formyltransferase</fullName>
        <ecNumber evidence="6">2.1.2.2</ecNumber>
    </recommendedName>
    <alternativeName>
        <fullName evidence="6">5'-phosphoribosylglycinamide transformylase</fullName>
    </alternativeName>
    <alternativeName>
        <fullName evidence="6">GAR transformylase</fullName>
        <shortName evidence="6">GART</shortName>
    </alternativeName>
</protein>
<reference evidence="8 9" key="1">
    <citation type="submission" date="2022-08" db="EMBL/GenBank/DDBJ databases">
        <title>Lysinibacillus sequencing.</title>
        <authorList>
            <person name="Dunlap C."/>
        </authorList>
    </citation>
    <scope>NUCLEOTIDE SEQUENCE [LARGE SCALE GENOMIC DNA]</scope>
    <source>
        <strain evidence="8 9">PB211</strain>
    </source>
</reference>
<feature type="binding site" evidence="6">
    <location>
        <begin position="15"/>
        <end position="17"/>
    </location>
    <ligand>
        <name>N(1)-(5-phospho-beta-D-ribosyl)glycinamide</name>
        <dbReference type="ChEBI" id="CHEBI:143788"/>
    </ligand>
</feature>
<evidence type="ECO:0000259" key="7">
    <source>
        <dbReference type="Pfam" id="PF00551"/>
    </source>
</evidence>
<keyword evidence="3 6" id="KW-0658">Purine biosynthesis</keyword>
<dbReference type="Proteomes" id="UP001525021">
    <property type="component" value="Unassembled WGS sequence"/>
</dbReference>
<dbReference type="InterPro" id="IPR001555">
    <property type="entry name" value="GART_AS"/>
</dbReference>
<dbReference type="PROSITE" id="PS00373">
    <property type="entry name" value="GART"/>
    <property type="match status" value="1"/>
</dbReference>
<dbReference type="NCBIfam" id="TIGR00639">
    <property type="entry name" value="PurN"/>
    <property type="match status" value="1"/>
</dbReference>
<comment type="caution">
    <text evidence="8">The sequence shown here is derived from an EMBL/GenBank/DDBJ whole genome shotgun (WGS) entry which is preliminary data.</text>
</comment>
<feature type="active site" description="Proton donor" evidence="6">
    <location>
        <position position="112"/>
    </location>
</feature>
<dbReference type="InterPro" id="IPR036477">
    <property type="entry name" value="Formyl_transf_N_sf"/>
</dbReference>
<evidence type="ECO:0000256" key="6">
    <source>
        <dbReference type="HAMAP-Rule" id="MF_01930"/>
    </source>
</evidence>
<evidence type="ECO:0000256" key="2">
    <source>
        <dbReference type="ARBA" id="ARBA00022679"/>
    </source>
</evidence>
<evidence type="ECO:0000256" key="5">
    <source>
        <dbReference type="ARBA" id="ARBA00047664"/>
    </source>
</evidence>
<name>A0ABT2DRW3_9BACI</name>
<feature type="binding site" evidence="6">
    <location>
        <position position="68"/>
    </location>
    <ligand>
        <name>(6R)-10-formyltetrahydrofolate</name>
        <dbReference type="ChEBI" id="CHEBI:195366"/>
    </ligand>
</feature>
<dbReference type="RefSeq" id="WP_012292017.1">
    <property type="nucleotide sequence ID" value="NZ_JANTOO010000015.1"/>
</dbReference>
<keyword evidence="9" id="KW-1185">Reference proteome</keyword>
<proteinExistence type="inferred from homology"/>